<protein>
    <submittedName>
        <fullName evidence="4">Phosphate/phosphite/phosphonate ABC transporter substrate-binding protein</fullName>
    </submittedName>
</protein>
<accession>A0ABR7PU69</accession>
<reference evidence="4 5" key="1">
    <citation type="submission" date="2019-09" db="EMBL/GenBank/DDBJ databases">
        <title>Paraburkholderia podalyriae sp. nov., A South African Podalyria-associated rhizobium.</title>
        <authorList>
            <person name="Mavima L."/>
            <person name="Beukes C.W."/>
            <person name="Palmer M."/>
            <person name="De Meyer S.E."/>
            <person name="James E.K."/>
            <person name="Maluk M."/>
            <person name="Avontuur J.R."/>
            <person name="Chan W.Y."/>
            <person name="Venter S.N."/>
            <person name="Steenkamp E.T."/>
        </authorList>
    </citation>
    <scope>NUCLEOTIDE SEQUENCE [LARGE SCALE GENOMIC DNA]</scope>
    <source>
        <strain evidence="4 5">WC7.3b</strain>
    </source>
</reference>
<dbReference type="CDD" id="cd01071">
    <property type="entry name" value="PBP2_PhnD_like"/>
    <property type="match status" value="1"/>
</dbReference>
<dbReference type="PANTHER" id="PTHR35841">
    <property type="entry name" value="PHOSPHONATES-BINDING PERIPLASMIC PROTEIN"/>
    <property type="match status" value="1"/>
</dbReference>
<proteinExistence type="inferred from homology"/>
<evidence type="ECO:0000256" key="2">
    <source>
        <dbReference type="ARBA" id="ARBA00022729"/>
    </source>
</evidence>
<dbReference type="Pfam" id="PF12974">
    <property type="entry name" value="Phosphonate-bd"/>
    <property type="match status" value="1"/>
</dbReference>
<feature type="chain" id="PRO_5045640398" evidence="3">
    <location>
        <begin position="27"/>
        <end position="296"/>
    </location>
</feature>
<comment type="similarity">
    <text evidence="1">Belongs to the phosphate/phosphite/phosphonate binding protein family.</text>
</comment>
<feature type="signal peptide" evidence="3">
    <location>
        <begin position="1"/>
        <end position="26"/>
    </location>
</feature>
<name>A0ABR7PU69_9BURK</name>
<organism evidence="4 5">
    <name type="scientific">Paraburkholderia podalyriae</name>
    <dbReference type="NCBI Taxonomy" id="1938811"/>
    <lineage>
        <taxon>Bacteria</taxon>
        <taxon>Pseudomonadati</taxon>
        <taxon>Pseudomonadota</taxon>
        <taxon>Betaproteobacteria</taxon>
        <taxon>Burkholderiales</taxon>
        <taxon>Burkholderiaceae</taxon>
        <taxon>Paraburkholderia</taxon>
    </lineage>
</organism>
<gene>
    <name evidence="4" type="ORF">F6X42_25290</name>
</gene>
<evidence type="ECO:0000256" key="1">
    <source>
        <dbReference type="ARBA" id="ARBA00007162"/>
    </source>
</evidence>
<sequence>MPTMTISRRSALAMIGAGLISSPLWAASPIGWPKQLRYAIVPNEGDNAIAGYARLLKHVEKKLGIPVVSYPVNDVPAVIVALANGQVDVARIGGESYVIARRQGNVDALATEETSEGTGYYGGLWVRSDSGIHSVAQTRGKCLAFNGPNSTSGYLAPMNYFMKDLKVDPDKFFSRIVFAGGAVPAVLALVNKQVDVCAASFPYEALAVKQGLVKQDELMAIWKSPLIPNPAYVVRGDFPKDFRRAFLSALTSYQDEVGLAALPGGVKRIVATSDSEYDFVRQLEQIKTELQTRAKS</sequence>
<evidence type="ECO:0000313" key="5">
    <source>
        <dbReference type="Proteomes" id="UP000736373"/>
    </source>
</evidence>
<dbReference type="Proteomes" id="UP000736373">
    <property type="component" value="Unassembled WGS sequence"/>
</dbReference>
<dbReference type="PANTHER" id="PTHR35841:SF1">
    <property type="entry name" value="PHOSPHONATES-BINDING PERIPLASMIC PROTEIN"/>
    <property type="match status" value="1"/>
</dbReference>
<dbReference type="NCBIfam" id="TIGR01098">
    <property type="entry name" value="3A0109s03R"/>
    <property type="match status" value="1"/>
</dbReference>
<dbReference type="InterPro" id="IPR005770">
    <property type="entry name" value="PhnD"/>
</dbReference>
<dbReference type="EMBL" id="VZQQ01000024">
    <property type="protein sequence ID" value="MBC8749779.1"/>
    <property type="molecule type" value="Genomic_DNA"/>
</dbReference>
<keyword evidence="2 3" id="KW-0732">Signal</keyword>
<dbReference type="Gene3D" id="3.40.190.10">
    <property type="entry name" value="Periplasmic binding protein-like II"/>
    <property type="match status" value="2"/>
</dbReference>
<evidence type="ECO:0000256" key="3">
    <source>
        <dbReference type="SAM" id="SignalP"/>
    </source>
</evidence>
<keyword evidence="5" id="KW-1185">Reference proteome</keyword>
<comment type="caution">
    <text evidence="4">The sequence shown here is derived from an EMBL/GenBank/DDBJ whole genome shotgun (WGS) entry which is preliminary data.</text>
</comment>
<dbReference type="SUPFAM" id="SSF53850">
    <property type="entry name" value="Periplasmic binding protein-like II"/>
    <property type="match status" value="1"/>
</dbReference>
<evidence type="ECO:0000313" key="4">
    <source>
        <dbReference type="EMBL" id="MBC8749779.1"/>
    </source>
</evidence>